<protein>
    <submittedName>
        <fullName evidence="2">Uncharacterized protein</fullName>
    </submittedName>
</protein>
<keyword evidence="3" id="KW-1185">Reference proteome</keyword>
<evidence type="ECO:0000313" key="3">
    <source>
        <dbReference type="Proteomes" id="UP001265700"/>
    </source>
</evidence>
<comment type="caution">
    <text evidence="2">The sequence shown here is derived from an EMBL/GenBank/DDBJ whole genome shotgun (WGS) entry which is preliminary data.</text>
</comment>
<organism evidence="2 3">
    <name type="scientific">Hydrogenophaga palleronii</name>
    <dbReference type="NCBI Taxonomy" id="65655"/>
    <lineage>
        <taxon>Bacteria</taxon>
        <taxon>Pseudomonadati</taxon>
        <taxon>Pseudomonadota</taxon>
        <taxon>Betaproteobacteria</taxon>
        <taxon>Burkholderiales</taxon>
        <taxon>Comamonadaceae</taxon>
        <taxon>Hydrogenophaga</taxon>
    </lineage>
</organism>
<feature type="region of interest" description="Disordered" evidence="1">
    <location>
        <begin position="1"/>
        <end position="27"/>
    </location>
</feature>
<accession>A0ABU1WNM7</accession>
<dbReference type="EMBL" id="JAVDWU010000005">
    <property type="protein sequence ID" value="MDR7150891.1"/>
    <property type="molecule type" value="Genomic_DNA"/>
</dbReference>
<sequence length="48" mass="5183">MTPRVAFGATPLEGGRHLRPGKAGSSVSLDKTFTHARFRKAAKELHHG</sequence>
<name>A0ABU1WNM7_9BURK</name>
<reference evidence="2 3" key="1">
    <citation type="submission" date="2023-07" db="EMBL/GenBank/DDBJ databases">
        <title>Sorghum-associated microbial communities from plants grown in Nebraska, USA.</title>
        <authorList>
            <person name="Schachtman D."/>
        </authorList>
    </citation>
    <scope>NUCLEOTIDE SEQUENCE [LARGE SCALE GENOMIC DNA]</scope>
    <source>
        <strain evidence="2 3">4249</strain>
    </source>
</reference>
<evidence type="ECO:0000313" key="2">
    <source>
        <dbReference type="EMBL" id="MDR7150891.1"/>
    </source>
</evidence>
<evidence type="ECO:0000256" key="1">
    <source>
        <dbReference type="SAM" id="MobiDB-lite"/>
    </source>
</evidence>
<proteinExistence type="predicted"/>
<gene>
    <name evidence="2" type="ORF">J2W49_002854</name>
</gene>
<dbReference type="Proteomes" id="UP001265700">
    <property type="component" value="Unassembled WGS sequence"/>
</dbReference>